<feature type="chain" id="PRO_5014348172" evidence="2">
    <location>
        <begin position="21"/>
        <end position="631"/>
    </location>
</feature>
<feature type="region of interest" description="Disordered" evidence="1">
    <location>
        <begin position="245"/>
        <end position="287"/>
    </location>
</feature>
<evidence type="ECO:0000313" key="5">
    <source>
        <dbReference type="Proteomes" id="UP000236379"/>
    </source>
</evidence>
<feature type="domain" description="FAS1" evidence="3">
    <location>
        <begin position="306"/>
        <end position="435"/>
    </location>
</feature>
<dbReference type="PANTHER" id="PTHR10900">
    <property type="entry name" value="PERIOSTIN-RELATED"/>
    <property type="match status" value="1"/>
</dbReference>
<comment type="caution">
    <text evidence="4">The sequence shown here is derived from an EMBL/GenBank/DDBJ whole genome shotgun (WGS) entry which is preliminary data.</text>
</comment>
<dbReference type="SMART" id="SM00554">
    <property type="entry name" value="FAS1"/>
    <property type="match status" value="3"/>
</dbReference>
<dbReference type="InterPro" id="IPR050904">
    <property type="entry name" value="Adhesion/Biosynth-related"/>
</dbReference>
<feature type="signal peptide" evidence="2">
    <location>
        <begin position="1"/>
        <end position="20"/>
    </location>
</feature>
<dbReference type="InterPro" id="IPR036378">
    <property type="entry name" value="FAS1_dom_sf"/>
</dbReference>
<protein>
    <submittedName>
        <fullName evidence="4">Fasciclin</fullName>
    </submittedName>
</protein>
<dbReference type="AlphaFoldDB" id="A0A2K3V124"/>
<feature type="region of interest" description="Disordered" evidence="1">
    <location>
        <begin position="178"/>
        <end position="227"/>
    </location>
</feature>
<evidence type="ECO:0000259" key="3">
    <source>
        <dbReference type="PROSITE" id="PS50213"/>
    </source>
</evidence>
<evidence type="ECO:0000256" key="1">
    <source>
        <dbReference type="SAM" id="MobiDB-lite"/>
    </source>
</evidence>
<dbReference type="InterPro" id="IPR000782">
    <property type="entry name" value="FAS1_domain"/>
</dbReference>
<dbReference type="FunFam" id="2.30.180.10:FF:000032">
    <property type="entry name" value="Fasciclin domain-containing protein, putative"/>
    <property type="match status" value="3"/>
</dbReference>
<evidence type="ECO:0000256" key="2">
    <source>
        <dbReference type="SAM" id="SignalP"/>
    </source>
</evidence>
<evidence type="ECO:0000313" key="4">
    <source>
        <dbReference type="EMBL" id="PNY82484.1"/>
    </source>
</evidence>
<feature type="compositionally biased region" description="Low complexity" evidence="1">
    <location>
        <begin position="246"/>
        <end position="287"/>
    </location>
</feature>
<organism evidence="4 5">
    <name type="scientific">Deinococcus koreensis</name>
    <dbReference type="NCBI Taxonomy" id="2054903"/>
    <lineage>
        <taxon>Bacteria</taxon>
        <taxon>Thermotogati</taxon>
        <taxon>Deinococcota</taxon>
        <taxon>Deinococci</taxon>
        <taxon>Deinococcales</taxon>
        <taxon>Deinococcaceae</taxon>
        <taxon>Deinococcus</taxon>
    </lineage>
</organism>
<reference evidence="4 5" key="1">
    <citation type="submission" date="2018-01" db="EMBL/GenBank/DDBJ databases">
        <title>Deinococcus koreensis sp. nov., a radiation-resistant bacterium isolated from river water.</title>
        <authorList>
            <person name="Choi A."/>
        </authorList>
    </citation>
    <scope>NUCLEOTIDE SEQUENCE [LARGE SCALE GENOMIC DNA]</scope>
    <source>
        <strain evidence="4 5">SJW1-2</strain>
    </source>
</reference>
<accession>A0A2K3V124</accession>
<dbReference type="Proteomes" id="UP000236379">
    <property type="component" value="Unassembled WGS sequence"/>
</dbReference>
<feature type="domain" description="FAS1" evidence="3">
    <location>
        <begin position="488"/>
        <end position="625"/>
    </location>
</feature>
<dbReference type="EMBL" id="PPPD01000001">
    <property type="protein sequence ID" value="PNY82484.1"/>
    <property type="molecule type" value="Genomic_DNA"/>
</dbReference>
<dbReference type="PROSITE" id="PS50213">
    <property type="entry name" value="FAS1"/>
    <property type="match status" value="3"/>
</dbReference>
<dbReference type="Gene3D" id="2.30.180.10">
    <property type="entry name" value="FAS1 domain"/>
    <property type="match status" value="3"/>
</dbReference>
<dbReference type="OrthoDB" id="9800666at2"/>
<feature type="domain" description="FAS1" evidence="3">
    <location>
        <begin position="35"/>
        <end position="164"/>
    </location>
</feature>
<proteinExistence type="predicted"/>
<keyword evidence="2" id="KW-0732">Signal</keyword>
<sequence length="631" mass="62663">MKKQTSFITLGLMLATPAFAGGGGAPAAPAPAGACKTIAQIVAGDPNFSTLATALNAAGLTQTLQSGQYTVFAPTNAAFAKLPSDTLAAALNDTELLKTILLYHVVPGKVSAAQVKTSTSVNTVQGSGILVTVNGAMVMLDNARVTKADVAACNGVVHVIDTVLMPAMEAAAPATEAAPAAEAPAAEAPAAEAPAAEAPAAEAPAAEAPAAEAPAAEAPAAEAAPAASAPPAADFMAIPALPLSGATTTTTTTDTSTTTTTDTAATTTEAAPAADTATTTTDTTTATTETTTTEAAPAADTAEIASNTLYDVILNDDRFSTLRDLLSDAGLTDVLMSNEYTVFAPTNAAFEAVDPDTLALIASDPETLKKVLLYHVVTGKQTAEQIGAVAQLASAEGGSLDLKLDGTTQTVGGAKVDGAAVEASNGNIFVIDKVLLPPNLVLPAPPAAAEPAAAAPAATAPAATPAATTPAATTTTTTTATVTTTPAAATLVELLQGQPQFSTLVSLITKAGLVDTLLKGDYTVFAPTNDAFAKVPQATLDALNADPAKLKQVLLFHVVSGKVVDDGLKVAQLRSAEGSSIDLQADGTSYKAGVLSGTTLTGGKLANTTPLTAGNSVVYTLDTVLIPPTLK</sequence>
<gene>
    <name evidence="4" type="ORF">CVO96_15015</name>
</gene>
<dbReference type="SUPFAM" id="SSF82153">
    <property type="entry name" value="FAS1 domain"/>
    <property type="match status" value="3"/>
</dbReference>
<dbReference type="Pfam" id="PF02469">
    <property type="entry name" value="Fasciclin"/>
    <property type="match status" value="3"/>
</dbReference>
<name>A0A2K3V124_9DEIO</name>
<dbReference type="GO" id="GO:0005615">
    <property type="term" value="C:extracellular space"/>
    <property type="evidence" value="ECO:0007669"/>
    <property type="project" value="TreeGrafter"/>
</dbReference>
<keyword evidence="5" id="KW-1185">Reference proteome</keyword>
<dbReference type="PANTHER" id="PTHR10900:SF77">
    <property type="entry name" value="FI19380P1"/>
    <property type="match status" value="1"/>
</dbReference>